<dbReference type="OrthoDB" id="185373at2759"/>
<evidence type="ECO:0000313" key="2">
    <source>
        <dbReference type="EMBL" id="OCL12633.1"/>
    </source>
</evidence>
<organism evidence="2 3">
    <name type="scientific">Glonium stellatum</name>
    <dbReference type="NCBI Taxonomy" id="574774"/>
    <lineage>
        <taxon>Eukaryota</taxon>
        <taxon>Fungi</taxon>
        <taxon>Dikarya</taxon>
        <taxon>Ascomycota</taxon>
        <taxon>Pezizomycotina</taxon>
        <taxon>Dothideomycetes</taxon>
        <taxon>Pleosporomycetidae</taxon>
        <taxon>Gloniales</taxon>
        <taxon>Gloniaceae</taxon>
        <taxon>Glonium</taxon>
    </lineage>
</organism>
<proteinExistence type="predicted"/>
<dbReference type="Gene3D" id="1.25.40.10">
    <property type="entry name" value="Tetratricopeptide repeat domain"/>
    <property type="match status" value="1"/>
</dbReference>
<dbReference type="EMBL" id="KV748849">
    <property type="protein sequence ID" value="OCL12633.1"/>
    <property type="molecule type" value="Genomic_DNA"/>
</dbReference>
<gene>
    <name evidence="2" type="ORF">AOQ84DRAFT_385970</name>
</gene>
<reference evidence="2 3" key="1">
    <citation type="journal article" date="2016" name="Nat. Commun.">
        <title>Ectomycorrhizal ecology is imprinted in the genome of the dominant symbiotic fungus Cenococcum geophilum.</title>
        <authorList>
            <consortium name="DOE Joint Genome Institute"/>
            <person name="Peter M."/>
            <person name="Kohler A."/>
            <person name="Ohm R.A."/>
            <person name="Kuo A."/>
            <person name="Krutzmann J."/>
            <person name="Morin E."/>
            <person name="Arend M."/>
            <person name="Barry K.W."/>
            <person name="Binder M."/>
            <person name="Choi C."/>
            <person name="Clum A."/>
            <person name="Copeland A."/>
            <person name="Grisel N."/>
            <person name="Haridas S."/>
            <person name="Kipfer T."/>
            <person name="LaButti K."/>
            <person name="Lindquist E."/>
            <person name="Lipzen A."/>
            <person name="Maire R."/>
            <person name="Meier B."/>
            <person name="Mihaltcheva S."/>
            <person name="Molinier V."/>
            <person name="Murat C."/>
            <person name="Poggeler S."/>
            <person name="Quandt C.A."/>
            <person name="Sperisen C."/>
            <person name="Tritt A."/>
            <person name="Tisserant E."/>
            <person name="Crous P.W."/>
            <person name="Henrissat B."/>
            <person name="Nehls U."/>
            <person name="Egli S."/>
            <person name="Spatafora J.W."/>
            <person name="Grigoriev I.V."/>
            <person name="Martin F.M."/>
        </authorList>
    </citation>
    <scope>NUCLEOTIDE SEQUENCE [LARGE SCALE GENOMIC DNA]</scope>
    <source>
        <strain evidence="2 3">CBS 207.34</strain>
    </source>
</reference>
<dbReference type="AlphaFoldDB" id="A0A8E2JX03"/>
<dbReference type="InterPro" id="IPR011990">
    <property type="entry name" value="TPR-like_helical_dom_sf"/>
</dbReference>
<evidence type="ECO:0000256" key="1">
    <source>
        <dbReference type="SAM" id="MobiDB-lite"/>
    </source>
</evidence>
<evidence type="ECO:0000313" key="3">
    <source>
        <dbReference type="Proteomes" id="UP000250140"/>
    </source>
</evidence>
<dbReference type="Proteomes" id="UP000250140">
    <property type="component" value="Unassembled WGS sequence"/>
</dbReference>
<name>A0A8E2JX03_9PEZI</name>
<accession>A0A8E2JX03</accession>
<feature type="region of interest" description="Disordered" evidence="1">
    <location>
        <begin position="613"/>
        <end position="635"/>
    </location>
</feature>
<protein>
    <submittedName>
        <fullName evidence="2">Uncharacterized protein</fullName>
    </submittedName>
</protein>
<sequence>MPPKFSLTSLICPAAPFLVPLSTRRALRATERCLWPLVIPSTYASYATEARRPSKFLRRVKREKANVTRLFVPSQEPREPLDDFRNLVKEGKLDKVMKIYPEMVERSLLNSRDTLAIALLIHNTFRRSPTQAQTVPKILPYAVLLVNDIRAKAIPPERAAHVHLISFFKVSRQYNKGYNFWTWLAKQSDEYVDQAVYGSAIEMLAYQGATSLKELENIYSQALKRFPGYFAEYHLSPEAIVVDKTQPTSIPSLPMTLLQGILTARLLHGDWRKAYLALETALRLYPTQTPVRFFELFALERPVVESYTAFLVACRAGIVLKPDRLTGLLNRLVGELHSCSSEDKLTVLRGMVTAIHAYLGAGGSIVGFHLSTLIKGFQALLPNLSPGTPYGPDHSDNRDLIVATAQKVVVMFAQSGVSPSLSTFGSLIGLAGKAMVPDMIASTLKDMVTFGVTPDHIIHRAILTAASQIADPQLVESSWKSLVAFVEAEGRQPSSPDWRVLAKAAHRSQHLAYLDQQTKELSHAMTEEIMLRIQMDLNKMGVLSPSEEPSSDIDTAALSLQMEMILNQVAQVVELLKSDRLLDFSQSPVPMFLEPSRPTLGSVDDLRAVYEELTTDPNQPPPEKATTPKAVSPTGLPLDELRFENWVSVHELMNEAELHEKEKQKLIDVAITAGEPLPKKKLPLTLRRASPTPDSRILENTAAHDQLPNPGTPTVSGLRERILILRGIRTAPV</sequence>
<keyword evidence="3" id="KW-1185">Reference proteome</keyword>